<feature type="transmembrane region" description="Helical" evidence="17">
    <location>
        <begin position="90"/>
        <end position="106"/>
    </location>
</feature>
<keyword evidence="12" id="KW-0131">Cell cycle</keyword>
<evidence type="ECO:0000256" key="14">
    <source>
        <dbReference type="ARBA" id="ARBA00025923"/>
    </source>
</evidence>
<evidence type="ECO:0000256" key="2">
    <source>
        <dbReference type="ARBA" id="ARBA00006474"/>
    </source>
</evidence>
<evidence type="ECO:0000259" key="18">
    <source>
        <dbReference type="PROSITE" id="PS50901"/>
    </source>
</evidence>
<feature type="compositionally biased region" description="Pro residues" evidence="16">
    <location>
        <begin position="231"/>
        <end position="241"/>
    </location>
</feature>
<keyword evidence="10" id="KW-0238">DNA-binding</keyword>
<dbReference type="OrthoDB" id="9807790at2"/>
<feature type="transmembrane region" description="Helical" evidence="17">
    <location>
        <begin position="40"/>
        <end position="58"/>
    </location>
</feature>
<dbReference type="InterPro" id="IPR027417">
    <property type="entry name" value="P-loop_NTPase"/>
</dbReference>
<evidence type="ECO:0000256" key="17">
    <source>
        <dbReference type="SAM" id="Phobius"/>
    </source>
</evidence>
<feature type="transmembrane region" description="Helical" evidence="17">
    <location>
        <begin position="65"/>
        <end position="84"/>
    </location>
</feature>
<dbReference type="Gene3D" id="3.30.980.40">
    <property type="match status" value="1"/>
</dbReference>
<dbReference type="GO" id="GO:0005524">
    <property type="term" value="F:ATP binding"/>
    <property type="evidence" value="ECO:0007669"/>
    <property type="project" value="UniProtKB-UniRule"/>
</dbReference>
<protein>
    <submittedName>
        <fullName evidence="19">DNA translocase SpoIIIE</fullName>
    </submittedName>
</protein>
<keyword evidence="7" id="KW-0159">Chromosome partition</keyword>
<reference evidence="19 20" key="1">
    <citation type="submission" date="2016-08" db="EMBL/GenBank/DDBJ databases">
        <title>Genome-based comparison of Moorella thermoacetic strains.</title>
        <authorList>
            <person name="Poehlein A."/>
            <person name="Bengelsdorf F.R."/>
            <person name="Esser C."/>
            <person name="Duerre P."/>
            <person name="Daniel R."/>
        </authorList>
    </citation>
    <scope>NUCLEOTIDE SEQUENCE [LARGE SCALE GENOMIC DNA]</scope>
    <source>
        <strain evidence="19 20">DSM 21394</strain>
    </source>
</reference>
<evidence type="ECO:0000256" key="13">
    <source>
        <dbReference type="ARBA" id="ARBA00024986"/>
    </source>
</evidence>
<accession>A0A1J5NII3</accession>
<evidence type="ECO:0000256" key="10">
    <source>
        <dbReference type="ARBA" id="ARBA00023125"/>
    </source>
</evidence>
<dbReference type="InterPro" id="IPR036388">
    <property type="entry name" value="WH-like_DNA-bd_sf"/>
</dbReference>
<comment type="subcellular location">
    <subcellularLocation>
        <location evidence="1">Cell membrane</location>
        <topology evidence="1">Multi-pass membrane protein</topology>
    </subcellularLocation>
</comment>
<dbReference type="CDD" id="cd01127">
    <property type="entry name" value="TrwB_TraG_TraD_VirD4"/>
    <property type="match status" value="1"/>
</dbReference>
<feature type="transmembrane region" description="Helical" evidence="17">
    <location>
        <begin position="118"/>
        <end position="143"/>
    </location>
</feature>
<dbReference type="InterPro" id="IPR018541">
    <property type="entry name" value="Ftsk_gamma"/>
</dbReference>
<feature type="binding site" evidence="15">
    <location>
        <begin position="454"/>
        <end position="461"/>
    </location>
    <ligand>
        <name>ATP</name>
        <dbReference type="ChEBI" id="CHEBI:30616"/>
    </ligand>
</feature>
<dbReference type="EMBL" id="MDDC01000011">
    <property type="protein sequence ID" value="OIQ58865.1"/>
    <property type="molecule type" value="Genomic_DNA"/>
</dbReference>
<evidence type="ECO:0000256" key="12">
    <source>
        <dbReference type="ARBA" id="ARBA00023306"/>
    </source>
</evidence>
<keyword evidence="9 17" id="KW-1133">Transmembrane helix</keyword>
<dbReference type="InterPro" id="IPR002543">
    <property type="entry name" value="FtsK_dom"/>
</dbReference>
<evidence type="ECO:0000313" key="19">
    <source>
        <dbReference type="EMBL" id="OIQ58865.1"/>
    </source>
</evidence>
<dbReference type="Pfam" id="PF01580">
    <property type="entry name" value="FtsK_SpoIIIE"/>
    <property type="match status" value="1"/>
</dbReference>
<comment type="similarity">
    <text evidence="2">Belongs to the FtsK/SpoIIIE/SftA family.</text>
</comment>
<dbReference type="Pfam" id="PF09397">
    <property type="entry name" value="FtsK_gamma"/>
    <property type="match status" value="1"/>
</dbReference>
<sequence length="776" mass="84026">MPPARIISEKIKNEIMGVALVAFSFLCLAGLYILDLGYAGSAASIGAIGQLLVQFLRAMTGEGKYLFPLLLAAWGVRLIIGGRVKDSRPRLAGGILLFVTLLSALHQPLMDGNSYKEVLASGLAGQGGGFIGAVGGLMLKSIFGRLGTWIVLAALAVISFLLATGISLTRILRRIGQGLGTVIPAVRAWLLAFLFTEVDEEEPVAKKERGKRRKNRTGSQPEEQEEVPVVINPPPEPPPVITPAISKEEPVPVPVKVYPESTPPPVAEEDKKNRRRPKVNLQADNTAVPEEEGVSEPSGAYVLPPLNLLSRPVRVKNPRLEKDITDRIKILEDTLDSFGVKVKVTQVSCGPAVTRYEVHPAPGVKVSRIVSLADDIALSLAASQVRIEAPIPGKSAVGIEVPNKEIAVVHLREVLEDPSFTEASSRLTVALGKDIAGNPVIADLAKMPHLLIAGATGSGKSVCLNALICSLLFKATPQELKLLMIDPKMVELTQYNGIPHLLAPVVSQPKKAATALHWMVNEMEKRYQLFAETGVKDITRYNRLQQKENNGQETLPLVVVLIDELADLMMVAPADVEDAICRLAQMARAAGIHLVVATQRPSVDVITGLIKANISSRIAFAVSSQVDSRTILDMAGAERLLGRGDMLFLPIGASKPIRVQGVYVSDREVEDLVTYVKQQGRPEYNPNFLKGEEAGEENNEAADELFPAAVRVVLETGQASISMLQRRLRVGYTRAARLMDMMEARGFVGGHEGTKPRAILTNWEEYQELFGANDES</sequence>
<evidence type="ECO:0000256" key="9">
    <source>
        <dbReference type="ARBA" id="ARBA00022989"/>
    </source>
</evidence>
<dbReference type="AlphaFoldDB" id="A0A1J5NII3"/>
<evidence type="ECO:0000313" key="20">
    <source>
        <dbReference type="Proteomes" id="UP000182811"/>
    </source>
</evidence>
<keyword evidence="11 17" id="KW-0472">Membrane</keyword>
<dbReference type="SUPFAM" id="SSF52540">
    <property type="entry name" value="P-loop containing nucleoside triphosphate hydrolases"/>
    <property type="match status" value="1"/>
</dbReference>
<dbReference type="Gene3D" id="1.10.10.10">
    <property type="entry name" value="Winged helix-like DNA-binding domain superfamily/Winged helix DNA-binding domain"/>
    <property type="match status" value="1"/>
</dbReference>
<feature type="domain" description="FtsK" evidence="18">
    <location>
        <begin position="437"/>
        <end position="629"/>
    </location>
</feature>
<evidence type="ECO:0000256" key="7">
    <source>
        <dbReference type="ARBA" id="ARBA00022829"/>
    </source>
</evidence>
<evidence type="ECO:0000256" key="6">
    <source>
        <dbReference type="ARBA" id="ARBA00022741"/>
    </source>
</evidence>
<keyword evidence="5 17" id="KW-0812">Transmembrane</keyword>
<comment type="function">
    <text evidence="13">Essential cell division protein that coordinates cell division and chromosome segregation. The N-terminus is involved in assembly of the cell-division machinery. The C-terminus functions as a DNA motor that moves dsDNA in an ATP-dependent manner towards the dif recombination site, which is located within the replication terminus region. Required for activation of the Xer recombinase, allowing activation of chromosome unlinking by recombination.</text>
</comment>
<feature type="transmembrane region" description="Helical" evidence="17">
    <location>
        <begin position="15"/>
        <end position="34"/>
    </location>
</feature>
<dbReference type="PROSITE" id="PS50901">
    <property type="entry name" value="FTSK"/>
    <property type="match status" value="1"/>
</dbReference>
<dbReference type="Pfam" id="PF17854">
    <property type="entry name" value="FtsK_alpha"/>
    <property type="match status" value="1"/>
</dbReference>
<dbReference type="SUPFAM" id="SSF46785">
    <property type="entry name" value="Winged helix' DNA-binding domain"/>
    <property type="match status" value="1"/>
</dbReference>
<dbReference type="SMART" id="SM00843">
    <property type="entry name" value="Ftsk_gamma"/>
    <property type="match status" value="1"/>
</dbReference>
<dbReference type="SMART" id="SM00382">
    <property type="entry name" value="AAA"/>
    <property type="match status" value="1"/>
</dbReference>
<name>A0A1J5NII3_NEOTH</name>
<dbReference type="GO" id="GO:0007059">
    <property type="term" value="P:chromosome segregation"/>
    <property type="evidence" value="ECO:0007669"/>
    <property type="project" value="UniProtKB-KW"/>
</dbReference>
<gene>
    <name evidence="19" type="primary">spoIIIE</name>
    <name evidence="19" type="ORF">MOTE_16190</name>
</gene>
<evidence type="ECO:0000256" key="15">
    <source>
        <dbReference type="PROSITE-ProRule" id="PRU00289"/>
    </source>
</evidence>
<evidence type="ECO:0000256" key="5">
    <source>
        <dbReference type="ARBA" id="ARBA00022692"/>
    </source>
</evidence>
<dbReference type="GO" id="GO:0051301">
    <property type="term" value="P:cell division"/>
    <property type="evidence" value="ECO:0007669"/>
    <property type="project" value="UniProtKB-KW"/>
</dbReference>
<dbReference type="InterPro" id="IPR025199">
    <property type="entry name" value="FtsK_4TM"/>
</dbReference>
<keyword evidence="8 15" id="KW-0067">ATP-binding</keyword>
<evidence type="ECO:0000256" key="11">
    <source>
        <dbReference type="ARBA" id="ARBA00023136"/>
    </source>
</evidence>
<dbReference type="InterPro" id="IPR041027">
    <property type="entry name" value="FtsK_alpha"/>
</dbReference>
<evidence type="ECO:0000256" key="16">
    <source>
        <dbReference type="SAM" id="MobiDB-lite"/>
    </source>
</evidence>
<dbReference type="Gene3D" id="3.40.50.300">
    <property type="entry name" value="P-loop containing nucleotide triphosphate hydrolases"/>
    <property type="match status" value="1"/>
</dbReference>
<keyword evidence="3" id="KW-1003">Cell membrane</keyword>
<comment type="caution">
    <text evidence="19">The sequence shown here is derived from an EMBL/GenBank/DDBJ whole genome shotgun (WGS) entry which is preliminary data.</text>
</comment>
<feature type="transmembrane region" description="Helical" evidence="17">
    <location>
        <begin position="149"/>
        <end position="168"/>
    </location>
</feature>
<evidence type="ECO:0000256" key="8">
    <source>
        <dbReference type="ARBA" id="ARBA00022840"/>
    </source>
</evidence>
<evidence type="ECO:0000256" key="1">
    <source>
        <dbReference type="ARBA" id="ARBA00004651"/>
    </source>
</evidence>
<keyword evidence="6 15" id="KW-0547">Nucleotide-binding</keyword>
<dbReference type="Pfam" id="PF13491">
    <property type="entry name" value="FtsK_4TM"/>
    <property type="match status" value="1"/>
</dbReference>
<evidence type="ECO:0000256" key="4">
    <source>
        <dbReference type="ARBA" id="ARBA00022618"/>
    </source>
</evidence>
<dbReference type="InterPro" id="IPR036390">
    <property type="entry name" value="WH_DNA-bd_sf"/>
</dbReference>
<dbReference type="GO" id="GO:0005886">
    <property type="term" value="C:plasma membrane"/>
    <property type="evidence" value="ECO:0007669"/>
    <property type="project" value="UniProtKB-SubCell"/>
</dbReference>
<dbReference type="Proteomes" id="UP000182811">
    <property type="component" value="Unassembled WGS sequence"/>
</dbReference>
<proteinExistence type="inferred from homology"/>
<dbReference type="PANTHER" id="PTHR22683">
    <property type="entry name" value="SPORULATION PROTEIN RELATED"/>
    <property type="match status" value="1"/>
</dbReference>
<feature type="region of interest" description="Disordered" evidence="16">
    <location>
        <begin position="204"/>
        <end position="280"/>
    </location>
</feature>
<dbReference type="InterPro" id="IPR003593">
    <property type="entry name" value="AAA+_ATPase"/>
</dbReference>
<keyword evidence="4" id="KW-0132">Cell division</keyword>
<dbReference type="InterPro" id="IPR050206">
    <property type="entry name" value="FtsK/SpoIIIE/SftA"/>
</dbReference>
<dbReference type="GO" id="GO:0003677">
    <property type="term" value="F:DNA binding"/>
    <property type="evidence" value="ECO:0007669"/>
    <property type="project" value="UniProtKB-KW"/>
</dbReference>
<dbReference type="PANTHER" id="PTHR22683:SF41">
    <property type="entry name" value="DNA TRANSLOCASE FTSK"/>
    <property type="match status" value="1"/>
</dbReference>
<organism evidence="19 20">
    <name type="scientific">Neomoorella thermoacetica</name>
    <name type="common">Clostridium thermoaceticum</name>
    <dbReference type="NCBI Taxonomy" id="1525"/>
    <lineage>
        <taxon>Bacteria</taxon>
        <taxon>Bacillati</taxon>
        <taxon>Bacillota</taxon>
        <taxon>Clostridia</taxon>
        <taxon>Neomoorellales</taxon>
        <taxon>Neomoorellaceae</taxon>
        <taxon>Neomoorella</taxon>
    </lineage>
</organism>
<evidence type="ECO:0000256" key="3">
    <source>
        <dbReference type="ARBA" id="ARBA00022475"/>
    </source>
</evidence>
<comment type="subunit">
    <text evidence="14">Homohexamer. Forms a ring that surrounds DNA.</text>
</comment>